<comment type="caution">
    <text evidence="2">The sequence shown here is derived from an EMBL/GenBank/DDBJ whole genome shotgun (WGS) entry which is preliminary data.</text>
</comment>
<evidence type="ECO:0008006" key="4">
    <source>
        <dbReference type="Google" id="ProtNLM"/>
    </source>
</evidence>
<feature type="signal peptide" evidence="1">
    <location>
        <begin position="1"/>
        <end position="23"/>
    </location>
</feature>
<evidence type="ECO:0000256" key="1">
    <source>
        <dbReference type="SAM" id="SignalP"/>
    </source>
</evidence>
<feature type="chain" id="PRO_5046676335" description="Lipoprotein" evidence="1">
    <location>
        <begin position="24"/>
        <end position="204"/>
    </location>
</feature>
<accession>A0ABW5DNH4</accession>
<dbReference type="PROSITE" id="PS51257">
    <property type="entry name" value="PROKAR_LIPOPROTEIN"/>
    <property type="match status" value="1"/>
</dbReference>
<proteinExistence type="predicted"/>
<sequence>MNKLASLALALLLAACGSSRVYNTDYSTTSTISELAIAAGSAPVPVVVAGNPFAQASIERLNTGVTAAMPTYFASNLQWQSAPPLDPNATNRVVFLFRQEGVARRDEVCGQQPSASPAPMGADLQVTAAFCRGPSALSSASGSVPMPMTPEDPAFKELVANVTTALFPPRTPLDDNRRFPLFFRAGAGFGSGGSFLGTGFGFGF</sequence>
<keyword evidence="3" id="KW-1185">Reference proteome</keyword>
<name>A0ABW5DNH4_9PROT</name>
<evidence type="ECO:0000313" key="3">
    <source>
        <dbReference type="Proteomes" id="UP001597295"/>
    </source>
</evidence>
<evidence type="ECO:0000313" key="2">
    <source>
        <dbReference type="EMBL" id="MFD2262678.1"/>
    </source>
</evidence>
<dbReference type="Proteomes" id="UP001597295">
    <property type="component" value="Unassembled WGS sequence"/>
</dbReference>
<reference evidence="3" key="1">
    <citation type="journal article" date="2019" name="Int. J. Syst. Evol. Microbiol.">
        <title>The Global Catalogue of Microorganisms (GCM) 10K type strain sequencing project: providing services to taxonomists for standard genome sequencing and annotation.</title>
        <authorList>
            <consortium name="The Broad Institute Genomics Platform"/>
            <consortium name="The Broad Institute Genome Sequencing Center for Infectious Disease"/>
            <person name="Wu L."/>
            <person name="Ma J."/>
        </authorList>
    </citation>
    <scope>NUCLEOTIDE SEQUENCE [LARGE SCALE GENOMIC DNA]</scope>
    <source>
        <strain evidence="3">CGMCC 1.19062</strain>
    </source>
</reference>
<dbReference type="EMBL" id="JBHUIP010000005">
    <property type="protein sequence ID" value="MFD2262678.1"/>
    <property type="molecule type" value="Genomic_DNA"/>
</dbReference>
<protein>
    <recommendedName>
        <fullName evidence="4">Lipoprotein</fullName>
    </recommendedName>
</protein>
<dbReference type="RefSeq" id="WP_379875642.1">
    <property type="nucleotide sequence ID" value="NZ_JBHUIP010000005.1"/>
</dbReference>
<keyword evidence="1" id="KW-0732">Signal</keyword>
<gene>
    <name evidence="2" type="ORF">ACFSM5_07245</name>
</gene>
<organism evidence="2 3">
    <name type="scientific">Lacibacterium aquatile</name>
    <dbReference type="NCBI Taxonomy" id="1168082"/>
    <lineage>
        <taxon>Bacteria</taxon>
        <taxon>Pseudomonadati</taxon>
        <taxon>Pseudomonadota</taxon>
        <taxon>Alphaproteobacteria</taxon>
        <taxon>Rhodospirillales</taxon>
        <taxon>Rhodospirillaceae</taxon>
    </lineage>
</organism>